<feature type="transmembrane region" description="Helical" evidence="2">
    <location>
        <begin position="12"/>
        <end position="32"/>
    </location>
</feature>
<reference evidence="4 5" key="1">
    <citation type="submission" date="2023-04" db="EMBL/GenBank/DDBJ databases">
        <title>A novel bacteria isolated from coastal sediment.</title>
        <authorList>
            <person name="Liu X.-J."/>
            <person name="Du Z.-J."/>
        </authorList>
    </citation>
    <scope>NUCLEOTIDE SEQUENCE [LARGE SCALE GENOMIC DNA]</scope>
    <source>
        <strain evidence="4 5">SDUM461003</strain>
    </source>
</reference>
<feature type="region of interest" description="Disordered" evidence="1">
    <location>
        <begin position="50"/>
        <end position="88"/>
    </location>
</feature>
<feature type="compositionally biased region" description="Basic and acidic residues" evidence="1">
    <location>
        <begin position="61"/>
        <end position="77"/>
    </location>
</feature>
<protein>
    <submittedName>
        <fullName evidence="4">Energy transducer TonB</fullName>
    </submittedName>
</protein>
<feature type="domain" description="TonB C-terminal" evidence="3">
    <location>
        <begin position="143"/>
        <end position="215"/>
    </location>
</feature>
<dbReference type="SUPFAM" id="SSF74653">
    <property type="entry name" value="TolA/TonB C-terminal domain"/>
    <property type="match status" value="1"/>
</dbReference>
<keyword evidence="5" id="KW-1185">Reference proteome</keyword>
<keyword evidence="2" id="KW-0812">Transmembrane</keyword>
<keyword evidence="2" id="KW-0472">Membrane</keyword>
<accession>A0ABU1ATH4</accession>
<name>A0ABU1ATH4_9BACT</name>
<comment type="caution">
    <text evidence="4">The sequence shown here is derived from an EMBL/GenBank/DDBJ whole genome shotgun (WGS) entry which is preliminary data.</text>
</comment>
<dbReference type="Gene3D" id="3.30.1150.10">
    <property type="match status" value="1"/>
</dbReference>
<dbReference type="InterPro" id="IPR037682">
    <property type="entry name" value="TonB_C"/>
</dbReference>
<organism evidence="4 5">
    <name type="scientific">Thalassobacterium maritimum</name>
    <dbReference type="NCBI Taxonomy" id="3041265"/>
    <lineage>
        <taxon>Bacteria</taxon>
        <taxon>Pseudomonadati</taxon>
        <taxon>Verrucomicrobiota</taxon>
        <taxon>Opitutia</taxon>
        <taxon>Puniceicoccales</taxon>
        <taxon>Coraliomargaritaceae</taxon>
        <taxon>Thalassobacterium</taxon>
    </lineage>
</organism>
<evidence type="ECO:0000313" key="4">
    <source>
        <dbReference type="EMBL" id="MDQ8207449.1"/>
    </source>
</evidence>
<sequence length="219" mass="24249">MPSLLPPQKKSFGSGLSLLLGCGVALIIMLLVPLTQLTQPQRESVESIEAVELAVPPPPPRLEEPPPPRKMEEKEPPPELDQPPPMPSLEQLEIALNPGTGGDMSLDIGLGVDFSTESAVQLEKIFGFGELDEVPRLVREGRFRYPPNSPRGRGEAFVNLLIYVEADGRISVQRVVDYSHKEFIEAAKRMAEGSRFSPPLRNGLAVRSQYEWPIRIPLR</sequence>
<dbReference type="RefSeq" id="WP_308949587.1">
    <property type="nucleotide sequence ID" value="NZ_JARXHW010000014.1"/>
</dbReference>
<dbReference type="EMBL" id="JARXHW010000014">
    <property type="protein sequence ID" value="MDQ8207449.1"/>
    <property type="molecule type" value="Genomic_DNA"/>
</dbReference>
<gene>
    <name evidence="4" type="ORF">QEH52_08010</name>
</gene>
<dbReference type="Pfam" id="PF03544">
    <property type="entry name" value="TonB_C"/>
    <property type="match status" value="1"/>
</dbReference>
<evidence type="ECO:0000313" key="5">
    <source>
        <dbReference type="Proteomes" id="UP001225316"/>
    </source>
</evidence>
<evidence type="ECO:0000256" key="1">
    <source>
        <dbReference type="SAM" id="MobiDB-lite"/>
    </source>
</evidence>
<dbReference type="Proteomes" id="UP001225316">
    <property type="component" value="Unassembled WGS sequence"/>
</dbReference>
<proteinExistence type="predicted"/>
<keyword evidence="2" id="KW-1133">Transmembrane helix</keyword>
<evidence type="ECO:0000256" key="2">
    <source>
        <dbReference type="SAM" id="Phobius"/>
    </source>
</evidence>
<evidence type="ECO:0000259" key="3">
    <source>
        <dbReference type="Pfam" id="PF03544"/>
    </source>
</evidence>